<evidence type="ECO:0000313" key="2">
    <source>
        <dbReference type="EMBL" id="EDR09168.1"/>
    </source>
</evidence>
<dbReference type="Proteomes" id="UP000001194">
    <property type="component" value="Unassembled WGS sequence"/>
</dbReference>
<keyword evidence="3" id="KW-1185">Reference proteome</keyword>
<protein>
    <submittedName>
        <fullName evidence="2">Predicted protein</fullName>
    </submittedName>
</protein>
<dbReference type="KEGG" id="lbc:LACBIDRAFT_296516"/>
<dbReference type="STRING" id="486041.B0D903"/>
<dbReference type="RefSeq" id="XP_001880481.1">
    <property type="nucleotide sequence ID" value="XM_001880446.1"/>
</dbReference>
<dbReference type="EMBL" id="DS547100">
    <property type="protein sequence ID" value="EDR09168.1"/>
    <property type="molecule type" value="Genomic_DNA"/>
</dbReference>
<reference evidence="2 3" key="1">
    <citation type="journal article" date="2008" name="Nature">
        <title>The genome of Laccaria bicolor provides insights into mycorrhizal symbiosis.</title>
        <authorList>
            <person name="Martin F."/>
            <person name="Aerts A."/>
            <person name="Ahren D."/>
            <person name="Brun A."/>
            <person name="Danchin E.G.J."/>
            <person name="Duchaussoy F."/>
            <person name="Gibon J."/>
            <person name="Kohler A."/>
            <person name="Lindquist E."/>
            <person name="Pereda V."/>
            <person name="Salamov A."/>
            <person name="Shapiro H.J."/>
            <person name="Wuyts J."/>
            <person name="Blaudez D."/>
            <person name="Buee M."/>
            <person name="Brokstein P."/>
            <person name="Canbaeck B."/>
            <person name="Cohen D."/>
            <person name="Courty P.E."/>
            <person name="Coutinho P.M."/>
            <person name="Delaruelle C."/>
            <person name="Detter J.C."/>
            <person name="Deveau A."/>
            <person name="DiFazio S."/>
            <person name="Duplessis S."/>
            <person name="Fraissinet-Tachet L."/>
            <person name="Lucic E."/>
            <person name="Frey-Klett P."/>
            <person name="Fourrey C."/>
            <person name="Feussner I."/>
            <person name="Gay G."/>
            <person name="Grimwood J."/>
            <person name="Hoegger P.J."/>
            <person name="Jain P."/>
            <person name="Kilaru S."/>
            <person name="Labbe J."/>
            <person name="Lin Y.C."/>
            <person name="Legue V."/>
            <person name="Le Tacon F."/>
            <person name="Marmeisse R."/>
            <person name="Melayah D."/>
            <person name="Montanini B."/>
            <person name="Muratet M."/>
            <person name="Nehls U."/>
            <person name="Niculita-Hirzel H."/>
            <person name="Oudot-Le Secq M.P."/>
            <person name="Peter M."/>
            <person name="Quesneville H."/>
            <person name="Rajashekar B."/>
            <person name="Reich M."/>
            <person name="Rouhier N."/>
            <person name="Schmutz J."/>
            <person name="Yin T."/>
            <person name="Chalot M."/>
            <person name="Henrissat B."/>
            <person name="Kuees U."/>
            <person name="Lucas S."/>
            <person name="Van de Peer Y."/>
            <person name="Podila G.K."/>
            <person name="Polle A."/>
            <person name="Pukkila P.J."/>
            <person name="Richardson P.M."/>
            <person name="Rouze P."/>
            <person name="Sanders I.R."/>
            <person name="Stajich J.E."/>
            <person name="Tunlid A."/>
            <person name="Tuskan G."/>
            <person name="Grigoriev I.V."/>
        </authorList>
    </citation>
    <scope>NUCLEOTIDE SEQUENCE [LARGE SCALE GENOMIC DNA]</scope>
    <source>
        <strain evidence="3">S238N-H82 / ATCC MYA-4686</strain>
    </source>
</reference>
<gene>
    <name evidence="2" type="ORF">LACBIDRAFT_296516</name>
    <name evidence="1" type="ORF">LACBIDRAFT_318605</name>
</gene>
<evidence type="ECO:0000313" key="1">
    <source>
        <dbReference type="EMBL" id="EDQ98868.1"/>
    </source>
</evidence>
<sequence length="218" mass="24924">MLLWIKGALTPQEIRDKIMDPFSDFQRKIVEYLEAVHIGEFMTGSMDKVKHEVEIEKNQNTNYKDPTQTLPEAPPPFCDCNNCEKCENLSTWWKEYAKRVDDLILRSNVHDCGRNKSGKCKARFPRTLYDQTEVDSNTGALNVKKGEEWINTLSPPVTYLLRCNSDVTSLLSGTAIKAIVAYISDYVTKPGLKTYAIFDAIRSVFRKKRKGKKNCNTS</sequence>
<proteinExistence type="predicted"/>
<dbReference type="GeneID" id="6086138"/>
<dbReference type="KEGG" id="lbc:LACBIDRAFT_318605"/>
<dbReference type="AlphaFoldDB" id="B0D903"/>
<accession>B0D903</accession>
<dbReference type="InParanoid" id="B0D903"/>
<dbReference type="HOGENOM" id="CLU_034012_0_0_1"/>
<dbReference type="OrthoDB" id="3229882at2759"/>
<evidence type="ECO:0000313" key="3">
    <source>
        <dbReference type="Proteomes" id="UP000001194"/>
    </source>
</evidence>
<organism evidence="3">
    <name type="scientific">Laccaria bicolor (strain S238N-H82 / ATCC MYA-4686)</name>
    <name type="common">Bicoloured deceiver</name>
    <name type="synonym">Laccaria laccata var. bicolor</name>
    <dbReference type="NCBI Taxonomy" id="486041"/>
    <lineage>
        <taxon>Eukaryota</taxon>
        <taxon>Fungi</taxon>
        <taxon>Dikarya</taxon>
        <taxon>Basidiomycota</taxon>
        <taxon>Agaricomycotina</taxon>
        <taxon>Agaricomycetes</taxon>
        <taxon>Agaricomycetidae</taxon>
        <taxon>Agaricales</taxon>
        <taxon>Agaricineae</taxon>
        <taxon>Hydnangiaceae</taxon>
        <taxon>Laccaria</taxon>
    </lineage>
</organism>
<dbReference type="RefSeq" id="XP_001890478.1">
    <property type="nucleotide sequence ID" value="XM_001890443.1"/>
</dbReference>
<dbReference type="EMBL" id="DS547187">
    <property type="protein sequence ID" value="EDQ98868.1"/>
    <property type="molecule type" value="Genomic_DNA"/>
</dbReference>
<name>B0D903_LACBS</name>
<dbReference type="GeneID" id="6075888"/>